<evidence type="ECO:0000256" key="1">
    <source>
        <dbReference type="SAM" id="MobiDB-lite"/>
    </source>
</evidence>
<dbReference type="RefSeq" id="WP_074266677.1">
    <property type="nucleotide sequence ID" value="NZ_FSRM01000002.1"/>
</dbReference>
<dbReference type="Proteomes" id="UP000184693">
    <property type="component" value="Unassembled WGS sequence"/>
</dbReference>
<feature type="region of interest" description="Disordered" evidence="1">
    <location>
        <begin position="95"/>
        <end position="122"/>
    </location>
</feature>
<accession>A0A1N6JLA0</accession>
<reference evidence="2 3" key="1">
    <citation type="submission" date="2016-11" db="EMBL/GenBank/DDBJ databases">
        <authorList>
            <person name="Jaros S."/>
            <person name="Januszkiewicz K."/>
            <person name="Wedrychowicz H."/>
        </authorList>
    </citation>
    <scope>NUCLEOTIDE SEQUENCE [LARGE SCALE GENOMIC DNA]</scope>
    <source>
        <strain evidence="2 3">GAS86</strain>
    </source>
</reference>
<organism evidence="2 3">
    <name type="scientific">Paraburkholderia phenazinium</name>
    <dbReference type="NCBI Taxonomy" id="60549"/>
    <lineage>
        <taxon>Bacteria</taxon>
        <taxon>Pseudomonadati</taxon>
        <taxon>Pseudomonadota</taxon>
        <taxon>Betaproteobacteria</taxon>
        <taxon>Burkholderiales</taxon>
        <taxon>Burkholderiaceae</taxon>
        <taxon>Paraburkholderia</taxon>
    </lineage>
</organism>
<gene>
    <name evidence="2" type="ORF">SAMN05444168_4596</name>
</gene>
<proteinExistence type="predicted"/>
<dbReference type="OrthoDB" id="9101857at2"/>
<name>A0A1N6JLA0_9BURK</name>
<evidence type="ECO:0000313" key="2">
    <source>
        <dbReference type="EMBL" id="SIO44961.1"/>
    </source>
</evidence>
<evidence type="ECO:0000313" key="3">
    <source>
        <dbReference type="Proteomes" id="UP000184693"/>
    </source>
</evidence>
<dbReference type="EMBL" id="FSRM01000002">
    <property type="protein sequence ID" value="SIO44961.1"/>
    <property type="molecule type" value="Genomic_DNA"/>
</dbReference>
<dbReference type="AlphaFoldDB" id="A0A1N6JLA0"/>
<sequence length="122" mass="13429">MNESKPRLPEALEAPASDQLLDGILAKAANAGQRNAEQFAKLAALARAIEQCNSSPAARAKMLFRFEELASSAEAEARLDAEFFEGLRDGQVMKQQLRREHEQREEPAPEVTILAPSTTTKH</sequence>
<protein>
    <submittedName>
        <fullName evidence="2">Uncharacterized protein</fullName>
    </submittedName>
</protein>
<feature type="compositionally biased region" description="Basic and acidic residues" evidence="1">
    <location>
        <begin position="97"/>
        <end position="107"/>
    </location>
</feature>